<dbReference type="RefSeq" id="XP_023628806.1">
    <property type="nucleotide sequence ID" value="XM_023773038.1"/>
</dbReference>
<sequence>MATAQRSPLFRMPPEIRNIIYSLVVARAHKIIVRGPDCATPAFAQTSHQMREEVVPIWLENNIFTMTTANSLHKWLPVNPVTHSLINSIAFDLESSVMWYHTLKHFNIQPTRIIIPDNEADAREVTVIWASHARVVESLATRPRRGAIKAYSELTELLDERVGMERARLGLKA</sequence>
<dbReference type="PANTHER" id="PTHR42085">
    <property type="entry name" value="F-BOX DOMAIN-CONTAINING PROTEIN"/>
    <property type="match status" value="1"/>
</dbReference>
<dbReference type="PANTHER" id="PTHR42085:SF1">
    <property type="entry name" value="F-BOX DOMAIN-CONTAINING PROTEIN"/>
    <property type="match status" value="1"/>
</dbReference>
<proteinExistence type="predicted"/>
<dbReference type="EMBL" id="FJUY01000012">
    <property type="protein sequence ID" value="CZT21917.1"/>
    <property type="molecule type" value="Genomic_DNA"/>
</dbReference>
<evidence type="ECO:0000313" key="2">
    <source>
        <dbReference type="Proteomes" id="UP000225277"/>
    </source>
</evidence>
<dbReference type="OrthoDB" id="5413827at2759"/>
<reference evidence="1 2" key="1">
    <citation type="submission" date="2016-03" db="EMBL/GenBank/DDBJ databases">
        <authorList>
            <person name="Ploux O."/>
        </authorList>
    </citation>
    <scope>NUCLEOTIDE SEQUENCE [LARGE SCALE GENOMIC DNA]</scope>
    <source>
        <strain evidence="1 2">URUG2</strain>
    </source>
</reference>
<gene>
    <name evidence="1" type="ORF">RCC_07784</name>
</gene>
<accession>A0A2D3VAU3</accession>
<keyword evidence="2" id="KW-1185">Reference proteome</keyword>
<name>A0A2D3VAU3_9PEZI</name>
<dbReference type="GeneID" id="35602895"/>
<dbReference type="Proteomes" id="UP000225277">
    <property type="component" value="Unassembled WGS sequence"/>
</dbReference>
<dbReference type="AlphaFoldDB" id="A0A2D3VAU3"/>
<evidence type="ECO:0000313" key="1">
    <source>
        <dbReference type="EMBL" id="CZT21917.1"/>
    </source>
</evidence>
<organism evidence="1 2">
    <name type="scientific">Ramularia collo-cygni</name>
    <dbReference type="NCBI Taxonomy" id="112498"/>
    <lineage>
        <taxon>Eukaryota</taxon>
        <taxon>Fungi</taxon>
        <taxon>Dikarya</taxon>
        <taxon>Ascomycota</taxon>
        <taxon>Pezizomycotina</taxon>
        <taxon>Dothideomycetes</taxon>
        <taxon>Dothideomycetidae</taxon>
        <taxon>Mycosphaerellales</taxon>
        <taxon>Mycosphaerellaceae</taxon>
        <taxon>Ramularia</taxon>
    </lineage>
</organism>
<dbReference type="InterPro" id="IPR038883">
    <property type="entry name" value="AN11006-like"/>
</dbReference>
<protein>
    <submittedName>
        <fullName evidence="1">Uncharacterized protein</fullName>
    </submittedName>
</protein>